<keyword evidence="3" id="KW-0812">Transmembrane</keyword>
<dbReference type="Gene3D" id="3.80.10.10">
    <property type="entry name" value="Ribonuclease Inhibitor"/>
    <property type="match status" value="2"/>
</dbReference>
<dbReference type="FunFam" id="3.80.10.10:FF:000041">
    <property type="entry name" value="LRR receptor-like serine/threonine-protein kinase ERECTA"/>
    <property type="match status" value="1"/>
</dbReference>
<dbReference type="AlphaFoldDB" id="A0A0R0LGS9"/>
<dbReference type="Proteomes" id="UP000008827">
    <property type="component" value="Chromosome 1"/>
</dbReference>
<dbReference type="EMBL" id="CM000834">
    <property type="protein sequence ID" value="KRH76387.1"/>
    <property type="molecule type" value="Genomic_DNA"/>
</dbReference>
<evidence type="ECO:0000256" key="7">
    <source>
        <dbReference type="ARBA" id="ARBA00023136"/>
    </source>
</evidence>
<dbReference type="SUPFAM" id="SSF56112">
    <property type="entry name" value="Protein kinase-like (PK-like)"/>
    <property type="match status" value="1"/>
</dbReference>
<dbReference type="SUPFAM" id="SSF52058">
    <property type="entry name" value="L domain-like"/>
    <property type="match status" value="1"/>
</dbReference>
<accession>A0A0R0LGS9</accession>
<evidence type="ECO:0000256" key="6">
    <source>
        <dbReference type="ARBA" id="ARBA00022989"/>
    </source>
</evidence>
<sequence length="558" mass="62544">MLQRVTELNLQGYNLKRSISPHVGNLSYLQQLGVDRNQLIGEIPSFIGNLTSLTEIWVDSNNLKGYIPLEICSLKGLAIVALHVNKLSGAFPYCLYNMPSLTAISVARNQFNGSLPPNMFHTLPNLQILAIDIGRNHFTGQVPSLGKLQDIHFLSMSWNNFGGNTTNDLEFLKSMTNSSNQVSGEILAAIGNLISLILLTMQNNHIDGISPTAFVKFQKMQFLGLDGNKGTISEEIFNLSSLTNLLSLSQNLLSGSILEEVGNLKNLNWLDMSKNHLPGDISGTIEECIMLEYLYLQENSLQGIIQSSLASLKNLSRNYLFGSIPNVLRNISFLEYLNVLTTWVVSELVVTGNSKLCGGISELHLPHAPSKIWTYSSTNYKSQEFKALIFGYMRNESLEQWLHPRTVNAEHPKTLCLNQRLNIMIDVASALHYLHCECEQRQDFSQPSMVPRLSNTSIIVIKETVVYAPPENSYEIFEDGQILHNFVETSFPNYLLRILDQSLIPKHEEATIDEENRLNLTLAVEKCLVSLLKIGLTCLVESPKERMNTVDVTRELTK</sequence>
<keyword evidence="6" id="KW-1133">Transmembrane helix</keyword>
<dbReference type="InParanoid" id="A0A0R0LGS9"/>
<keyword evidence="8" id="KW-0325">Glycoprotein</keyword>
<keyword evidence="4" id="KW-0732">Signal</keyword>
<reference evidence="9" key="3">
    <citation type="submission" date="2018-07" db="EMBL/GenBank/DDBJ databases">
        <title>WGS assembly of Glycine max.</title>
        <authorList>
            <person name="Schmutz J."/>
            <person name="Cannon S."/>
            <person name="Schlueter J."/>
            <person name="Ma J."/>
            <person name="Mitros T."/>
            <person name="Nelson W."/>
            <person name="Hyten D."/>
            <person name="Song Q."/>
            <person name="Thelen J."/>
            <person name="Cheng J."/>
            <person name="Xu D."/>
            <person name="Hellsten U."/>
            <person name="May G."/>
            <person name="Yu Y."/>
            <person name="Sakurai T."/>
            <person name="Umezawa T."/>
            <person name="Bhattacharyya M."/>
            <person name="Sandhu D."/>
            <person name="Valliyodan B."/>
            <person name="Lindquist E."/>
            <person name="Peto M."/>
            <person name="Grant D."/>
            <person name="Shu S."/>
            <person name="Goodstein D."/>
            <person name="Barry K."/>
            <person name="Futrell-Griggs M."/>
            <person name="Abernathy B."/>
            <person name="Du J."/>
            <person name="Tian Z."/>
            <person name="Zhu L."/>
            <person name="Gill N."/>
            <person name="Joshi T."/>
            <person name="Libault M."/>
            <person name="Sethuraman A."/>
            <person name="Zhang X."/>
            <person name="Shinozaki K."/>
            <person name="Nguyen H."/>
            <person name="Wing R."/>
            <person name="Cregan P."/>
            <person name="Specht J."/>
            <person name="Grimwood J."/>
            <person name="Rokhsar D."/>
            <person name="Stacey G."/>
            <person name="Shoemaker R."/>
            <person name="Jackson S."/>
        </authorList>
    </citation>
    <scope>NUCLEOTIDE SEQUENCE</scope>
    <source>
        <tissue evidence="9">Callus</tissue>
    </source>
</reference>
<comment type="subcellular location">
    <subcellularLocation>
        <location evidence="1">Membrane</location>
    </subcellularLocation>
</comment>
<dbReference type="PANTHER" id="PTHR27008">
    <property type="entry name" value="OS04G0122200 PROTEIN"/>
    <property type="match status" value="1"/>
</dbReference>
<evidence type="ECO:0000256" key="3">
    <source>
        <dbReference type="ARBA" id="ARBA00022692"/>
    </source>
</evidence>
<keyword evidence="7" id="KW-0472">Membrane</keyword>
<dbReference type="GO" id="GO:0016020">
    <property type="term" value="C:membrane"/>
    <property type="evidence" value="ECO:0007669"/>
    <property type="project" value="UniProtKB-SubCell"/>
</dbReference>
<dbReference type="Gene3D" id="1.10.510.10">
    <property type="entry name" value="Transferase(Phosphotransferase) domain 1"/>
    <property type="match status" value="1"/>
</dbReference>
<evidence type="ECO:0000256" key="2">
    <source>
        <dbReference type="ARBA" id="ARBA00022614"/>
    </source>
</evidence>
<dbReference type="PANTHER" id="PTHR27008:SF523">
    <property type="entry name" value="LRR RECEPTOR-LIKE KINASE FAMILY PROTEIN"/>
    <property type="match status" value="1"/>
</dbReference>
<name>A0A0R0LGS9_SOYBN</name>
<evidence type="ECO:0000256" key="8">
    <source>
        <dbReference type="ARBA" id="ARBA00023180"/>
    </source>
</evidence>
<evidence type="ECO:0000256" key="4">
    <source>
        <dbReference type="ARBA" id="ARBA00022729"/>
    </source>
</evidence>
<dbReference type="InterPro" id="IPR011009">
    <property type="entry name" value="Kinase-like_dom_sf"/>
</dbReference>
<keyword evidence="11" id="KW-1185">Reference proteome</keyword>
<evidence type="ECO:0000313" key="11">
    <source>
        <dbReference type="Proteomes" id="UP000008827"/>
    </source>
</evidence>
<proteinExistence type="predicted"/>
<evidence type="ECO:0000313" key="10">
    <source>
        <dbReference type="EnsemblPlants" id="KRH76387"/>
    </source>
</evidence>
<dbReference type="SMR" id="A0A0R0LGS9"/>
<evidence type="ECO:0000256" key="1">
    <source>
        <dbReference type="ARBA" id="ARBA00004370"/>
    </source>
</evidence>
<dbReference type="InterPro" id="IPR001611">
    <property type="entry name" value="Leu-rich_rpt"/>
</dbReference>
<dbReference type="InterPro" id="IPR032675">
    <property type="entry name" value="LRR_dom_sf"/>
</dbReference>
<organism evidence="9">
    <name type="scientific">Glycine max</name>
    <name type="common">Soybean</name>
    <name type="synonym">Glycine hispida</name>
    <dbReference type="NCBI Taxonomy" id="3847"/>
    <lineage>
        <taxon>Eukaryota</taxon>
        <taxon>Viridiplantae</taxon>
        <taxon>Streptophyta</taxon>
        <taxon>Embryophyta</taxon>
        <taxon>Tracheophyta</taxon>
        <taxon>Spermatophyta</taxon>
        <taxon>Magnoliopsida</taxon>
        <taxon>eudicotyledons</taxon>
        <taxon>Gunneridae</taxon>
        <taxon>Pentapetalae</taxon>
        <taxon>rosids</taxon>
        <taxon>fabids</taxon>
        <taxon>Fabales</taxon>
        <taxon>Fabaceae</taxon>
        <taxon>Papilionoideae</taxon>
        <taxon>50 kb inversion clade</taxon>
        <taxon>NPAAA clade</taxon>
        <taxon>indigoferoid/millettioid clade</taxon>
        <taxon>Phaseoleae</taxon>
        <taxon>Glycine</taxon>
        <taxon>Glycine subgen. Soja</taxon>
    </lineage>
</organism>
<evidence type="ECO:0000256" key="5">
    <source>
        <dbReference type="ARBA" id="ARBA00022737"/>
    </source>
</evidence>
<gene>
    <name evidence="9" type="ORF">GLYMA_01G149600</name>
</gene>
<dbReference type="STRING" id="3847.A0A0R0LGS9"/>
<evidence type="ECO:0000313" key="9">
    <source>
        <dbReference type="EMBL" id="KRH76387.1"/>
    </source>
</evidence>
<keyword evidence="2" id="KW-0433">Leucine-rich repeat</keyword>
<reference evidence="10" key="2">
    <citation type="submission" date="2018-02" db="UniProtKB">
        <authorList>
            <consortium name="EnsemblPlants"/>
        </authorList>
    </citation>
    <scope>IDENTIFICATION</scope>
    <source>
        <strain evidence="10">Williams 82</strain>
    </source>
</reference>
<keyword evidence="5" id="KW-0677">Repeat</keyword>
<protein>
    <recommendedName>
        <fullName evidence="12">Protein kinase domain-containing protein</fullName>
    </recommendedName>
</protein>
<reference evidence="9 10" key="1">
    <citation type="journal article" date="2010" name="Nature">
        <title>Genome sequence of the palaeopolyploid soybean.</title>
        <authorList>
            <person name="Schmutz J."/>
            <person name="Cannon S.B."/>
            <person name="Schlueter J."/>
            <person name="Ma J."/>
            <person name="Mitros T."/>
            <person name="Nelson W."/>
            <person name="Hyten D.L."/>
            <person name="Song Q."/>
            <person name="Thelen J.J."/>
            <person name="Cheng J."/>
            <person name="Xu D."/>
            <person name="Hellsten U."/>
            <person name="May G.D."/>
            <person name="Yu Y."/>
            <person name="Sakurai T."/>
            <person name="Umezawa T."/>
            <person name="Bhattacharyya M.K."/>
            <person name="Sandhu D."/>
            <person name="Valliyodan B."/>
            <person name="Lindquist E."/>
            <person name="Peto M."/>
            <person name="Grant D."/>
            <person name="Shu S."/>
            <person name="Goodstein D."/>
            <person name="Barry K."/>
            <person name="Futrell-Griggs M."/>
            <person name="Abernathy B."/>
            <person name="Du J."/>
            <person name="Tian Z."/>
            <person name="Zhu L."/>
            <person name="Gill N."/>
            <person name="Joshi T."/>
            <person name="Libault M."/>
            <person name="Sethuraman A."/>
            <person name="Zhang X.-C."/>
            <person name="Shinozaki K."/>
            <person name="Nguyen H.T."/>
            <person name="Wing R.A."/>
            <person name="Cregan P."/>
            <person name="Specht J."/>
            <person name="Grimwood J."/>
            <person name="Rokhsar D."/>
            <person name="Stacey G."/>
            <person name="Shoemaker R.C."/>
            <person name="Jackson S.A."/>
        </authorList>
    </citation>
    <scope>NUCLEOTIDE SEQUENCE</scope>
    <source>
        <strain evidence="10">cv. Williams 82</strain>
        <tissue evidence="9">Callus</tissue>
    </source>
</reference>
<dbReference type="Gramene" id="KRH76387">
    <property type="protein sequence ID" value="KRH76387"/>
    <property type="gene ID" value="GLYMA_01G149600"/>
</dbReference>
<evidence type="ECO:0008006" key="12">
    <source>
        <dbReference type="Google" id="ProtNLM"/>
    </source>
</evidence>
<dbReference type="InterPro" id="IPR051809">
    <property type="entry name" value="Plant_receptor-like_S/T_kinase"/>
</dbReference>
<dbReference type="Pfam" id="PF00560">
    <property type="entry name" value="LRR_1"/>
    <property type="match status" value="1"/>
</dbReference>
<dbReference type="EnsemblPlants" id="KRH76387">
    <property type="protein sequence ID" value="KRH76387"/>
    <property type="gene ID" value="GLYMA_01G149600"/>
</dbReference>